<feature type="transmembrane region" description="Helical" evidence="4">
    <location>
        <begin position="376"/>
        <end position="400"/>
    </location>
</feature>
<feature type="transmembrane region" description="Helical" evidence="4">
    <location>
        <begin position="52"/>
        <end position="74"/>
    </location>
</feature>
<name>A0A0R2T0X7_9GAMM</name>
<feature type="transmembrane region" description="Helical" evidence="4">
    <location>
        <begin position="12"/>
        <end position="32"/>
    </location>
</feature>
<dbReference type="Proteomes" id="UP000051242">
    <property type="component" value="Unassembled WGS sequence"/>
</dbReference>
<evidence type="ECO:0000313" key="7">
    <source>
        <dbReference type="Proteomes" id="UP000051242"/>
    </source>
</evidence>
<feature type="domain" description="Major facilitator superfamily (MFS) profile" evidence="5">
    <location>
        <begin position="16"/>
        <end position="432"/>
    </location>
</feature>
<gene>
    <name evidence="6" type="ORF">ABR85_11110</name>
</gene>
<dbReference type="AlphaFoldDB" id="A0A0R2T0X7"/>
<organism evidence="6 7">
    <name type="scientific">OM182 bacterium BACL3 MAG-120619-bin3</name>
    <dbReference type="NCBI Taxonomy" id="1655593"/>
    <lineage>
        <taxon>Bacteria</taxon>
        <taxon>Pseudomonadati</taxon>
        <taxon>Pseudomonadota</taxon>
        <taxon>Gammaproteobacteria</taxon>
        <taxon>OMG group</taxon>
        <taxon>OM182 clade</taxon>
    </lineage>
</organism>
<dbReference type="EMBL" id="LICD01000102">
    <property type="protein sequence ID" value="KRO80584.1"/>
    <property type="molecule type" value="Genomic_DNA"/>
</dbReference>
<dbReference type="SUPFAM" id="SSF103473">
    <property type="entry name" value="MFS general substrate transporter"/>
    <property type="match status" value="1"/>
</dbReference>
<feature type="transmembrane region" description="Helical" evidence="4">
    <location>
        <begin position="288"/>
        <end position="306"/>
    </location>
</feature>
<keyword evidence="2 4" id="KW-1133">Transmembrane helix</keyword>
<feature type="transmembrane region" description="Helical" evidence="4">
    <location>
        <begin position="107"/>
        <end position="133"/>
    </location>
</feature>
<feature type="transmembrane region" description="Helical" evidence="4">
    <location>
        <begin position="169"/>
        <end position="191"/>
    </location>
</feature>
<dbReference type="GO" id="GO:0022857">
    <property type="term" value="F:transmembrane transporter activity"/>
    <property type="evidence" value="ECO:0007669"/>
    <property type="project" value="InterPro"/>
</dbReference>
<sequence>MSQERGTTLYYGWKIVAAILFTLTFSSGLSFYNHSIYLNALAATPAFNVASASIAVSLFFFSGGLAGLLVARWVQNYDPRYCLTGGAVISAGALSALSYVTTVPQLYVVYCIFGMGFSASSLIPATTIVARWFKRRRAMALSIASTGLSLGGVILTPLCVLLVEKLSFQTAAPIMGLIYLVGVIPVSWIWLRPSPESMGLRIDGDAVDDAIDEAVDKENAPARDTANQDEARLSSSAPIEDGLSFREARATRFFWGIAPAYVFLLMAQVGGIAHQYGLARETLSESQTALAVAILPVMSIIGRLLGGWIVGKVAIKQFALFIMGLQILALVMLASGTGVWGLCIGLALFGCTVGNLLMLQPLLIAEAFGLREYARIFSVANLMSSWGTAAGPAVMGYVFALNNEQYGGAYLFAAAAAALGLVLFASGGPLHPSIEEKAA</sequence>
<reference evidence="6 7" key="1">
    <citation type="submission" date="2015-10" db="EMBL/GenBank/DDBJ databases">
        <title>Metagenome-Assembled Genomes uncover a global brackish microbiome.</title>
        <authorList>
            <person name="Hugerth L.W."/>
            <person name="Larsson J."/>
            <person name="Alneberg J."/>
            <person name="Lindh M.V."/>
            <person name="Legrand C."/>
            <person name="Pinhassi J."/>
            <person name="Andersson A.F."/>
        </authorList>
    </citation>
    <scope>NUCLEOTIDE SEQUENCE [LARGE SCALE GENOMIC DNA]</scope>
    <source>
        <strain evidence="6">BACL22 MAG-120619-bin3</strain>
    </source>
</reference>
<feature type="transmembrane region" description="Helical" evidence="4">
    <location>
        <begin position="140"/>
        <end position="163"/>
    </location>
</feature>
<keyword evidence="3 4" id="KW-0472">Membrane</keyword>
<keyword evidence="1 4" id="KW-0812">Transmembrane</keyword>
<feature type="transmembrane region" description="Helical" evidence="4">
    <location>
        <begin position="406"/>
        <end position="425"/>
    </location>
</feature>
<dbReference type="Gene3D" id="1.20.1250.20">
    <property type="entry name" value="MFS general substrate transporter like domains"/>
    <property type="match status" value="1"/>
</dbReference>
<evidence type="ECO:0000259" key="5">
    <source>
        <dbReference type="PROSITE" id="PS50850"/>
    </source>
</evidence>
<evidence type="ECO:0000256" key="2">
    <source>
        <dbReference type="ARBA" id="ARBA00022989"/>
    </source>
</evidence>
<proteinExistence type="predicted"/>
<evidence type="ECO:0000256" key="4">
    <source>
        <dbReference type="SAM" id="Phobius"/>
    </source>
</evidence>
<protein>
    <recommendedName>
        <fullName evidence="5">Major facilitator superfamily (MFS) profile domain-containing protein</fullName>
    </recommendedName>
</protein>
<accession>A0A0R2T0X7</accession>
<dbReference type="PANTHER" id="PTHR11360">
    <property type="entry name" value="MONOCARBOXYLATE TRANSPORTER"/>
    <property type="match status" value="1"/>
</dbReference>
<dbReference type="Pfam" id="PF07690">
    <property type="entry name" value="MFS_1"/>
    <property type="match status" value="1"/>
</dbReference>
<feature type="transmembrane region" description="Helical" evidence="4">
    <location>
        <begin position="81"/>
        <end position="101"/>
    </location>
</feature>
<evidence type="ECO:0000256" key="1">
    <source>
        <dbReference type="ARBA" id="ARBA00022692"/>
    </source>
</evidence>
<comment type="caution">
    <text evidence="6">The sequence shown here is derived from an EMBL/GenBank/DDBJ whole genome shotgun (WGS) entry which is preliminary data.</text>
</comment>
<dbReference type="InterPro" id="IPR020846">
    <property type="entry name" value="MFS_dom"/>
</dbReference>
<dbReference type="PANTHER" id="PTHR11360:SF290">
    <property type="entry name" value="MONOCARBOXYLATE MFS PERMEASE"/>
    <property type="match status" value="1"/>
</dbReference>
<feature type="transmembrane region" description="Helical" evidence="4">
    <location>
        <begin position="313"/>
        <end position="333"/>
    </location>
</feature>
<dbReference type="PROSITE" id="PS50850">
    <property type="entry name" value="MFS"/>
    <property type="match status" value="1"/>
</dbReference>
<dbReference type="InterPro" id="IPR011701">
    <property type="entry name" value="MFS"/>
</dbReference>
<dbReference type="InterPro" id="IPR036259">
    <property type="entry name" value="MFS_trans_sf"/>
</dbReference>
<evidence type="ECO:0000313" key="6">
    <source>
        <dbReference type="EMBL" id="KRO80584.1"/>
    </source>
</evidence>
<evidence type="ECO:0000256" key="3">
    <source>
        <dbReference type="ARBA" id="ARBA00023136"/>
    </source>
</evidence>
<dbReference type="InterPro" id="IPR050327">
    <property type="entry name" value="Proton-linked_MCT"/>
</dbReference>
<feature type="transmembrane region" description="Helical" evidence="4">
    <location>
        <begin position="339"/>
        <end position="364"/>
    </location>
</feature>
<feature type="transmembrane region" description="Helical" evidence="4">
    <location>
        <begin position="253"/>
        <end position="276"/>
    </location>
</feature>